<evidence type="ECO:0000313" key="7">
    <source>
        <dbReference type="EMBL" id="MBD8106482.1"/>
    </source>
</evidence>
<keyword evidence="8" id="KW-0282">Flagellum</keyword>
<comment type="subcellular location">
    <subcellularLocation>
        <location evidence="4">Secreted</location>
    </subcellularLocation>
    <subcellularLocation>
        <location evidence="4">Bacterial flagellum</location>
    </subcellularLocation>
</comment>
<keyword evidence="10" id="KW-1185">Reference proteome</keyword>
<dbReference type="InterPro" id="IPR001029">
    <property type="entry name" value="Flagellin_N"/>
</dbReference>
<organism evidence="8 9">
    <name type="scientific">Erwinia persicina</name>
    <dbReference type="NCBI Taxonomy" id="55211"/>
    <lineage>
        <taxon>Bacteria</taxon>
        <taxon>Pseudomonadati</taxon>
        <taxon>Pseudomonadota</taxon>
        <taxon>Gammaproteobacteria</taxon>
        <taxon>Enterobacterales</taxon>
        <taxon>Erwiniaceae</taxon>
        <taxon>Erwinia</taxon>
    </lineage>
</organism>
<evidence type="ECO:0000256" key="3">
    <source>
        <dbReference type="ARBA" id="ARBA00023143"/>
    </source>
</evidence>
<dbReference type="RefSeq" id="WP_137268690.1">
    <property type="nucleotide sequence ID" value="NZ_JACYNM010000003.1"/>
</dbReference>
<dbReference type="PRINTS" id="PR00207">
    <property type="entry name" value="FLAGELLIN"/>
</dbReference>
<dbReference type="Proteomes" id="UP000306393">
    <property type="component" value="Unassembled WGS sequence"/>
</dbReference>
<dbReference type="OrthoDB" id="9796789at2"/>
<evidence type="ECO:0000259" key="6">
    <source>
        <dbReference type="Pfam" id="PF00700"/>
    </source>
</evidence>
<name>A0A4U3FP03_9GAMM</name>
<keyword evidence="8" id="KW-0969">Cilium</keyword>
<keyword evidence="8" id="KW-0966">Cell projection</keyword>
<keyword evidence="3 4" id="KW-0975">Bacterial flagellum</keyword>
<reference evidence="8 9" key="1">
    <citation type="journal article" date="2019" name="Sci. Rep.">
        <title>Differences in resource use lead to coexistence of seed-transmitted microbial populations.</title>
        <authorList>
            <person name="Torres-Cortes G."/>
            <person name="Garcia B.J."/>
            <person name="Compant S."/>
            <person name="Rezki S."/>
            <person name="Jones P."/>
            <person name="Preveaux A."/>
            <person name="Briand M."/>
            <person name="Roulet A."/>
            <person name="Bouchez O."/>
            <person name="Jacobson D."/>
            <person name="Barret M."/>
        </authorList>
    </citation>
    <scope>NUCLEOTIDE SEQUENCE [LARGE SCALE GENOMIC DNA]</scope>
    <source>
        <strain evidence="8 9">CFBP13511</strain>
    </source>
</reference>
<evidence type="ECO:0000313" key="9">
    <source>
        <dbReference type="Proteomes" id="UP000306393"/>
    </source>
</evidence>
<dbReference type="PANTHER" id="PTHR42792">
    <property type="entry name" value="FLAGELLIN"/>
    <property type="match status" value="1"/>
</dbReference>
<dbReference type="GO" id="GO:0005198">
    <property type="term" value="F:structural molecule activity"/>
    <property type="evidence" value="ECO:0007669"/>
    <property type="project" value="UniProtKB-UniRule"/>
</dbReference>
<evidence type="ECO:0000256" key="4">
    <source>
        <dbReference type="RuleBase" id="RU362073"/>
    </source>
</evidence>
<dbReference type="Proteomes" id="UP000661012">
    <property type="component" value="Unassembled WGS sequence"/>
</dbReference>
<dbReference type="PANTHER" id="PTHR42792:SF2">
    <property type="entry name" value="FLAGELLIN"/>
    <property type="match status" value="1"/>
</dbReference>
<evidence type="ECO:0000313" key="8">
    <source>
        <dbReference type="EMBL" id="TKJ94549.1"/>
    </source>
</evidence>
<proteinExistence type="inferred from homology"/>
<feature type="domain" description="Flagellin C-terminal" evidence="6">
    <location>
        <begin position="549"/>
        <end position="634"/>
    </location>
</feature>
<accession>A0A4U3FP03</accession>
<comment type="similarity">
    <text evidence="1 4">Belongs to the bacterial flagellin family.</text>
</comment>
<dbReference type="GO" id="GO:0009288">
    <property type="term" value="C:bacterial-type flagellum"/>
    <property type="evidence" value="ECO:0007669"/>
    <property type="project" value="UniProtKB-SubCell"/>
</dbReference>
<evidence type="ECO:0000256" key="1">
    <source>
        <dbReference type="ARBA" id="ARBA00005709"/>
    </source>
</evidence>
<protein>
    <recommendedName>
        <fullName evidence="4">Flagellin</fullName>
    </recommendedName>
</protein>
<gene>
    <name evidence="8" type="ORF">EpCFBP13511_03095</name>
    <name evidence="7" type="ORF">IFT93_08595</name>
</gene>
<dbReference type="InterPro" id="IPR001492">
    <property type="entry name" value="Flagellin"/>
</dbReference>
<reference evidence="7 10" key="2">
    <citation type="journal article" date="2020" name="FEMS Microbiol. Ecol.">
        <title>Temporal dynamics of bacterial communities during seed development and maturation.</title>
        <authorList>
            <person name="Chesneau G."/>
            <person name="Torres-Cortes G."/>
            <person name="Briand M."/>
            <person name="Darrasse A."/>
            <person name="Preveaux A."/>
            <person name="Marais C."/>
            <person name="Jacques M.A."/>
            <person name="Shade A."/>
            <person name="Barret M."/>
        </authorList>
    </citation>
    <scope>NUCLEOTIDE SEQUENCE [LARGE SCALE GENOMIC DNA]</scope>
    <source>
        <strain evidence="7 10">CFBP13732</strain>
    </source>
</reference>
<dbReference type="AlphaFoldDB" id="A0A4U3FP03"/>
<dbReference type="EMBL" id="QGAC01000002">
    <property type="protein sequence ID" value="TKJ94549.1"/>
    <property type="molecule type" value="Genomic_DNA"/>
</dbReference>
<dbReference type="Pfam" id="PF00700">
    <property type="entry name" value="Flagellin_C"/>
    <property type="match status" value="1"/>
</dbReference>
<dbReference type="STRING" id="1219360.GCA_001571305_02395"/>
<sequence length="636" mass="66604">MLSLKTNVSALVVQQHSLKTSSALDESIRRLSSGMRINSARDDSAGQAIANRLTSQQKGLVQAQRNAADGLSLAETAEGALSEINDRLQRIRELTVQGVSETYSQTDSDAIQAEINLNLKEIDRLNSTASFNGISLLNGSAGKLGLQVGAYDNDKIDLDLTRGFSVEQLGLKDLIIRGISGAVSPVNTLTGIANNIALNSGAVSVSYNTNGTLTSPQLVRSNASNQLYIQGTAADGTAAFYPASYAATWTTATASGTVAVGTTSMTPLYSAVDEIAARPLPSVNFLDDSGNALAASPPPTLTESNGQYYIEQNNVYYAAGIRFSTSGNVTAQITQATGQPDTDFSPLPAQVTQTPAIDISAATVTFTDAGGSPVAGNDARLVQSGGQYLMEVADGSGHYQYFNASVSASSDGTNNTLSVTASSTASQNSFTAVSTVTGTSIVTLDPANVETRYSDAAGNTFSDVLRLDASGNYYMDVRGATVDKTATLVHQDDGSNTLLLKTLQGVGDVQIYFATTMAAVTDASTNNTQMSIAEVGSEIRLRNPDDPLATLDRAISRVDSQRSLLGAAANRLMSVQNVQATTTTHLATSRSRIEDADYAAEVSALTRAQILQQSSASLMSKVMTMTPQMIMTLLEG</sequence>
<comment type="caution">
    <text evidence="8">The sequence shown here is derived from an EMBL/GenBank/DDBJ whole genome shotgun (WGS) entry which is preliminary data.</text>
</comment>
<dbReference type="EMBL" id="JACYNN010000004">
    <property type="protein sequence ID" value="MBD8106482.1"/>
    <property type="molecule type" value="Genomic_DNA"/>
</dbReference>
<dbReference type="Pfam" id="PF00669">
    <property type="entry name" value="Flagellin_N"/>
    <property type="match status" value="1"/>
</dbReference>
<evidence type="ECO:0000259" key="5">
    <source>
        <dbReference type="Pfam" id="PF00669"/>
    </source>
</evidence>
<dbReference type="InterPro" id="IPR046358">
    <property type="entry name" value="Flagellin_C"/>
</dbReference>
<feature type="domain" description="Flagellin N-terminal" evidence="5">
    <location>
        <begin position="6"/>
        <end position="140"/>
    </location>
</feature>
<dbReference type="SUPFAM" id="SSF64518">
    <property type="entry name" value="Phase 1 flagellin"/>
    <property type="match status" value="1"/>
</dbReference>
<keyword evidence="2 4" id="KW-0964">Secreted</keyword>
<dbReference type="Gene3D" id="1.20.1330.10">
    <property type="entry name" value="f41 fragment of flagellin, N-terminal domain"/>
    <property type="match status" value="2"/>
</dbReference>
<evidence type="ECO:0000313" key="10">
    <source>
        <dbReference type="Proteomes" id="UP000661012"/>
    </source>
</evidence>
<dbReference type="GO" id="GO:0005576">
    <property type="term" value="C:extracellular region"/>
    <property type="evidence" value="ECO:0007669"/>
    <property type="project" value="UniProtKB-SubCell"/>
</dbReference>
<comment type="function">
    <text evidence="4">Flagellin is the subunit protein which polymerizes to form the filaments of bacterial flagella.</text>
</comment>
<evidence type="ECO:0000256" key="2">
    <source>
        <dbReference type="ARBA" id="ARBA00022525"/>
    </source>
</evidence>